<dbReference type="InterPro" id="IPR004119">
    <property type="entry name" value="EcKL"/>
</dbReference>
<dbReference type="PANTHER" id="PTHR11012">
    <property type="entry name" value="PROTEIN KINASE-LIKE DOMAIN-CONTAINING"/>
    <property type="match status" value="1"/>
</dbReference>
<dbReference type="AlphaFoldDB" id="A0A9J6CQ74"/>
<keyword evidence="3" id="KW-1185">Reference proteome</keyword>
<dbReference type="Gene3D" id="3.90.1200.10">
    <property type="match status" value="1"/>
</dbReference>
<gene>
    <name evidence="2" type="ORF">PVAND_013289</name>
</gene>
<evidence type="ECO:0000313" key="3">
    <source>
        <dbReference type="Proteomes" id="UP001107558"/>
    </source>
</evidence>
<dbReference type="Proteomes" id="UP001107558">
    <property type="component" value="Chromosome 1"/>
</dbReference>
<feature type="domain" description="CHK kinase-like" evidence="1">
    <location>
        <begin position="134"/>
        <end position="325"/>
    </location>
</feature>
<reference evidence="2" key="1">
    <citation type="submission" date="2021-03" db="EMBL/GenBank/DDBJ databases">
        <title>Chromosome level genome of the anhydrobiotic midge Polypedilum vanderplanki.</title>
        <authorList>
            <person name="Yoshida Y."/>
            <person name="Kikawada T."/>
            <person name="Gusev O."/>
        </authorList>
    </citation>
    <scope>NUCLEOTIDE SEQUENCE</scope>
    <source>
        <strain evidence="2">NIAS01</strain>
        <tissue evidence="2">Whole body or cell culture</tissue>
    </source>
</reference>
<dbReference type="SMART" id="SM00587">
    <property type="entry name" value="CHK"/>
    <property type="match status" value="1"/>
</dbReference>
<protein>
    <recommendedName>
        <fullName evidence="1">CHK kinase-like domain-containing protein</fullName>
    </recommendedName>
</protein>
<dbReference type="EMBL" id="JADBJN010000001">
    <property type="protein sequence ID" value="KAG5684036.1"/>
    <property type="molecule type" value="Genomic_DNA"/>
</dbReference>
<accession>A0A9J6CQ74</accession>
<name>A0A9J6CQ74_POLVA</name>
<dbReference type="Pfam" id="PF02958">
    <property type="entry name" value="EcKL"/>
    <property type="match status" value="1"/>
</dbReference>
<evidence type="ECO:0000259" key="1">
    <source>
        <dbReference type="SMART" id="SM00587"/>
    </source>
</evidence>
<sequence length="390" mass="46428">MPKEFLRKYIFINNSFFEQILRDFYDDKTIFLKTFEIGNVTKREESYWCDQASVVTNYTDASNVLKSMNMIVKVAIYNPYMEEAVEKYDVFKRELLFYQKILPQVRHLFQLIETSDITCNIIRTLNKRPQPKYIVMEELSKDKYLRVQRRSGLNESHLRLTLEKLAKFHASTAALFETNRELFSNHQIPNVSEYFKIFHSMFTNAVEKMKEEIEKENPNSLLVPKLREFEKNMIDKVSEAFILSEDELGVLCHGDLWLHNLLFKYNKEKNPIDVKMVDFGLTYFGSPGLDLAYVLFTSASNEITDYQFDTLIQHYHSTLYKTLILLNYARPIPSLIQIHNHFMKRGIIGVLYAFLLLPMRFVQNDYFKDDDMKERLNFLLDYFNRKGFFE</sequence>
<organism evidence="2 3">
    <name type="scientific">Polypedilum vanderplanki</name>
    <name type="common">Sleeping chironomid midge</name>
    <dbReference type="NCBI Taxonomy" id="319348"/>
    <lineage>
        <taxon>Eukaryota</taxon>
        <taxon>Metazoa</taxon>
        <taxon>Ecdysozoa</taxon>
        <taxon>Arthropoda</taxon>
        <taxon>Hexapoda</taxon>
        <taxon>Insecta</taxon>
        <taxon>Pterygota</taxon>
        <taxon>Neoptera</taxon>
        <taxon>Endopterygota</taxon>
        <taxon>Diptera</taxon>
        <taxon>Nematocera</taxon>
        <taxon>Chironomoidea</taxon>
        <taxon>Chironomidae</taxon>
        <taxon>Chironominae</taxon>
        <taxon>Polypedilum</taxon>
        <taxon>Polypedilum</taxon>
    </lineage>
</organism>
<evidence type="ECO:0000313" key="2">
    <source>
        <dbReference type="EMBL" id="KAG5684036.1"/>
    </source>
</evidence>
<dbReference type="SUPFAM" id="SSF56112">
    <property type="entry name" value="Protein kinase-like (PK-like)"/>
    <property type="match status" value="1"/>
</dbReference>
<comment type="caution">
    <text evidence="2">The sequence shown here is derived from an EMBL/GenBank/DDBJ whole genome shotgun (WGS) entry which is preliminary data.</text>
</comment>
<dbReference type="PANTHER" id="PTHR11012:SF19">
    <property type="entry name" value="CHK KINASE-LIKE DOMAIN-CONTAINING PROTEIN"/>
    <property type="match status" value="1"/>
</dbReference>
<dbReference type="InterPro" id="IPR015897">
    <property type="entry name" value="CHK_kinase-like"/>
</dbReference>
<dbReference type="OrthoDB" id="411145at2759"/>
<dbReference type="InterPro" id="IPR011009">
    <property type="entry name" value="Kinase-like_dom_sf"/>
</dbReference>
<proteinExistence type="predicted"/>